<dbReference type="InterPro" id="IPR043141">
    <property type="entry name" value="Ribosomal_uL10-like_sf"/>
</dbReference>
<accession>A0A067MT26</accession>
<dbReference type="CDD" id="cd05796">
    <property type="entry name" value="Ribosomal_P0_like"/>
    <property type="match status" value="1"/>
</dbReference>
<name>A0A067MT26_BOTB1</name>
<dbReference type="STRING" id="930990.A0A067MT26"/>
<organism evidence="9 10">
    <name type="scientific">Botryobasidium botryosum (strain FD-172 SS1)</name>
    <dbReference type="NCBI Taxonomy" id="930990"/>
    <lineage>
        <taxon>Eukaryota</taxon>
        <taxon>Fungi</taxon>
        <taxon>Dikarya</taxon>
        <taxon>Basidiomycota</taxon>
        <taxon>Agaricomycotina</taxon>
        <taxon>Agaricomycetes</taxon>
        <taxon>Cantharellales</taxon>
        <taxon>Botryobasidiaceae</taxon>
        <taxon>Botryobasidium</taxon>
    </lineage>
</organism>
<dbReference type="GO" id="GO:0005730">
    <property type="term" value="C:nucleolus"/>
    <property type="evidence" value="ECO:0007669"/>
    <property type="project" value="UniProtKB-SubCell"/>
</dbReference>
<dbReference type="AlphaFoldDB" id="A0A067MT26"/>
<evidence type="ECO:0000313" key="10">
    <source>
        <dbReference type="Proteomes" id="UP000027195"/>
    </source>
</evidence>
<dbReference type="PANTHER" id="PTHR45841:SF1">
    <property type="entry name" value="MRNA TURNOVER PROTEIN 4 HOMOLOG"/>
    <property type="match status" value="1"/>
</dbReference>
<proteinExistence type="inferred from homology"/>
<dbReference type="GO" id="GO:0030687">
    <property type="term" value="C:preribosome, large subunit precursor"/>
    <property type="evidence" value="ECO:0007669"/>
    <property type="project" value="TreeGrafter"/>
</dbReference>
<dbReference type="FunFam" id="3.90.105.20:FF:000003">
    <property type="entry name" value="Ribosome assembly factor mrt4"/>
    <property type="match status" value="1"/>
</dbReference>
<dbReference type="OrthoDB" id="10262308at2759"/>
<evidence type="ECO:0000256" key="1">
    <source>
        <dbReference type="ARBA" id="ARBA00004046"/>
    </source>
</evidence>
<dbReference type="InterPro" id="IPR043164">
    <property type="entry name" value="Ribosomal_uL10-like_insert_sf"/>
</dbReference>
<comment type="similarity">
    <text evidence="2 6">Belongs to the universal ribosomal protein uL10 family.</text>
</comment>
<dbReference type="InterPro" id="IPR033867">
    <property type="entry name" value="Mrt4"/>
</dbReference>
<evidence type="ECO:0000256" key="2">
    <source>
        <dbReference type="ARBA" id="ARBA00008889"/>
    </source>
</evidence>
<evidence type="ECO:0000256" key="3">
    <source>
        <dbReference type="ARBA" id="ARBA00011117"/>
    </source>
</evidence>
<dbReference type="HOGENOM" id="CLU_071690_1_0_1"/>
<evidence type="ECO:0000256" key="6">
    <source>
        <dbReference type="RuleBase" id="RU364039"/>
    </source>
</evidence>
<gene>
    <name evidence="9" type="ORF">BOTBODRAFT_65689</name>
</gene>
<evidence type="ECO:0000259" key="8">
    <source>
        <dbReference type="Pfam" id="PF17777"/>
    </source>
</evidence>
<keyword evidence="10" id="KW-1185">Reference proteome</keyword>
<keyword evidence="6" id="KW-0690">Ribosome biogenesis</keyword>
<feature type="domain" description="Large ribosomal subunit protein uL10-like insertion" evidence="8">
    <location>
        <begin position="126"/>
        <end position="202"/>
    </location>
</feature>
<dbReference type="InterPro" id="IPR001790">
    <property type="entry name" value="Ribosomal_uL10"/>
</dbReference>
<feature type="region of interest" description="Disordered" evidence="7">
    <location>
        <begin position="226"/>
        <end position="250"/>
    </location>
</feature>
<sequence>MPRSKRSKVVSLTKTDKKGREHKAEMITQIQANADKWQHVWVFSVGNMRNSALKDVRERWKGTGRMFFGRTAVMAKALGTTDAEEYKPGIHKLAQRIKGPVGIFFTDYSPQEVIDWFASYQKPDFARSGNVARKEVVLPAGPILQYNDPSSPFPSSMDPQLRKLGLTTKLVRGVPSLDVPHIICKKGDKLTSEQAQLLKLIGEQMATFKIRLIGRWCEADGWVEVEGEGAEGAEDGQGADDESADEEEMR</sequence>
<evidence type="ECO:0000313" key="9">
    <source>
        <dbReference type="EMBL" id="KDQ15022.1"/>
    </source>
</evidence>
<dbReference type="GO" id="GO:0000956">
    <property type="term" value="P:nuclear-transcribed mRNA catabolic process"/>
    <property type="evidence" value="ECO:0007669"/>
    <property type="project" value="TreeGrafter"/>
</dbReference>
<dbReference type="InterPro" id="IPR040637">
    <property type="entry name" value="Ribosomal_uL10-like_insert"/>
</dbReference>
<evidence type="ECO:0000256" key="7">
    <source>
        <dbReference type="SAM" id="MobiDB-lite"/>
    </source>
</evidence>
<evidence type="ECO:0000256" key="5">
    <source>
        <dbReference type="ARBA" id="ARBA00023242"/>
    </source>
</evidence>
<protein>
    <recommendedName>
        <fullName evidence="6">Ribosome assembly factor mrt4</fullName>
    </recommendedName>
</protein>
<dbReference type="Pfam" id="PF00466">
    <property type="entry name" value="Ribosomal_L10"/>
    <property type="match status" value="1"/>
</dbReference>
<dbReference type="GO" id="GO:0005737">
    <property type="term" value="C:cytoplasm"/>
    <property type="evidence" value="ECO:0007669"/>
    <property type="project" value="UniProtKB-SubCell"/>
</dbReference>
<dbReference type="EMBL" id="KL198034">
    <property type="protein sequence ID" value="KDQ15022.1"/>
    <property type="molecule type" value="Genomic_DNA"/>
</dbReference>
<dbReference type="Gene3D" id="3.90.105.20">
    <property type="match status" value="1"/>
</dbReference>
<feature type="region of interest" description="Disordered" evidence="7">
    <location>
        <begin position="1"/>
        <end position="20"/>
    </location>
</feature>
<evidence type="ECO:0000256" key="4">
    <source>
        <dbReference type="ARBA" id="ARBA00022490"/>
    </source>
</evidence>
<dbReference type="InterPro" id="IPR051742">
    <property type="entry name" value="Ribosome_Assembly_uL10"/>
</dbReference>
<keyword evidence="5 6" id="KW-0539">Nucleus</keyword>
<comment type="subunit">
    <text evidence="3 6">Associates with the pre-60S ribosomal particle.</text>
</comment>
<reference evidence="10" key="1">
    <citation type="journal article" date="2014" name="Proc. Natl. Acad. Sci. U.S.A.">
        <title>Extensive sampling of basidiomycete genomes demonstrates inadequacy of the white-rot/brown-rot paradigm for wood decay fungi.</title>
        <authorList>
            <person name="Riley R."/>
            <person name="Salamov A.A."/>
            <person name="Brown D.W."/>
            <person name="Nagy L.G."/>
            <person name="Floudas D."/>
            <person name="Held B.W."/>
            <person name="Levasseur A."/>
            <person name="Lombard V."/>
            <person name="Morin E."/>
            <person name="Otillar R."/>
            <person name="Lindquist E.A."/>
            <person name="Sun H."/>
            <person name="LaButti K.M."/>
            <person name="Schmutz J."/>
            <person name="Jabbour D."/>
            <person name="Luo H."/>
            <person name="Baker S.E."/>
            <person name="Pisabarro A.G."/>
            <person name="Walton J.D."/>
            <person name="Blanchette R.A."/>
            <person name="Henrissat B."/>
            <person name="Martin F."/>
            <person name="Cullen D."/>
            <person name="Hibbett D.S."/>
            <person name="Grigoriev I.V."/>
        </authorList>
    </citation>
    <scope>NUCLEOTIDE SEQUENCE [LARGE SCALE GENOMIC DNA]</scope>
    <source>
        <strain evidence="10">FD-172 SS1</strain>
    </source>
</reference>
<dbReference type="Pfam" id="PF17777">
    <property type="entry name" value="RL10P_insert"/>
    <property type="match status" value="1"/>
</dbReference>
<keyword evidence="4 6" id="KW-0963">Cytoplasm</keyword>
<dbReference type="Gene3D" id="3.30.70.1730">
    <property type="match status" value="1"/>
</dbReference>
<dbReference type="FunFam" id="3.30.70.1730:FF:000005">
    <property type="entry name" value="Ribosome assembly factor mrt4"/>
    <property type="match status" value="1"/>
</dbReference>
<dbReference type="PANTHER" id="PTHR45841">
    <property type="entry name" value="MRNA TURNOVER PROTEIN 4 MRTO4"/>
    <property type="match status" value="1"/>
</dbReference>
<dbReference type="Proteomes" id="UP000027195">
    <property type="component" value="Unassembled WGS sequence"/>
</dbReference>
<dbReference type="FunCoup" id="A0A067MT26">
    <property type="interactions" value="695"/>
</dbReference>
<dbReference type="SUPFAM" id="SSF160369">
    <property type="entry name" value="Ribosomal protein L10-like"/>
    <property type="match status" value="1"/>
</dbReference>
<dbReference type="GO" id="GO:0003723">
    <property type="term" value="F:RNA binding"/>
    <property type="evidence" value="ECO:0007669"/>
    <property type="project" value="TreeGrafter"/>
</dbReference>
<comment type="subcellular location">
    <subcellularLocation>
        <location evidence="6">Cytoplasm</location>
    </subcellularLocation>
    <subcellularLocation>
        <location evidence="6">Nucleus</location>
        <location evidence="6">Nucleolus</location>
    </subcellularLocation>
</comment>
<dbReference type="GO" id="GO:0000027">
    <property type="term" value="P:ribosomal large subunit assembly"/>
    <property type="evidence" value="ECO:0007669"/>
    <property type="project" value="InterPro"/>
</dbReference>
<dbReference type="InParanoid" id="A0A067MT26"/>
<dbReference type="GO" id="GO:0006364">
    <property type="term" value="P:rRNA processing"/>
    <property type="evidence" value="ECO:0007669"/>
    <property type="project" value="TreeGrafter"/>
</dbReference>
<comment type="function">
    <text evidence="1 6">Component of the ribosome assembly machinery. Nuclear paralog of the ribosomal protein P0, it binds pre-60S subunits at an early stage of assembly in the nucleolus, and is replaced by P0 in cytoplasmic pre-60S subunits and mature 80S ribosomes.</text>
</comment>